<organism evidence="8 9">
    <name type="scientific">Scleroderma citrinum Foug A</name>
    <dbReference type="NCBI Taxonomy" id="1036808"/>
    <lineage>
        <taxon>Eukaryota</taxon>
        <taxon>Fungi</taxon>
        <taxon>Dikarya</taxon>
        <taxon>Basidiomycota</taxon>
        <taxon>Agaricomycotina</taxon>
        <taxon>Agaricomycetes</taxon>
        <taxon>Agaricomycetidae</taxon>
        <taxon>Boletales</taxon>
        <taxon>Sclerodermatineae</taxon>
        <taxon>Sclerodermataceae</taxon>
        <taxon>Scleroderma</taxon>
    </lineage>
</organism>
<proteinExistence type="inferred from homology"/>
<evidence type="ECO:0000313" key="8">
    <source>
        <dbReference type="EMBL" id="KIM56347.1"/>
    </source>
</evidence>
<dbReference type="GO" id="GO:0020037">
    <property type="term" value="F:heme binding"/>
    <property type="evidence" value="ECO:0007669"/>
    <property type="project" value="InterPro"/>
</dbReference>
<keyword evidence="5 6" id="KW-0408">Iron</keyword>
<feature type="binding site" description="axial binding residue" evidence="6">
    <location>
        <position position="423"/>
    </location>
    <ligand>
        <name>heme</name>
        <dbReference type="ChEBI" id="CHEBI:30413"/>
    </ligand>
    <ligandPart>
        <name>Fe</name>
        <dbReference type="ChEBI" id="CHEBI:18248"/>
    </ligandPart>
</feature>
<dbReference type="STRING" id="1036808.A0A0C2ZV10"/>
<dbReference type="EMBL" id="KN822118">
    <property type="protein sequence ID" value="KIM56347.1"/>
    <property type="molecule type" value="Genomic_DNA"/>
</dbReference>
<comment type="similarity">
    <text evidence="2">Belongs to the cytochrome P450 family.</text>
</comment>
<dbReference type="GO" id="GO:0008395">
    <property type="term" value="F:steroid hydroxylase activity"/>
    <property type="evidence" value="ECO:0007669"/>
    <property type="project" value="TreeGrafter"/>
</dbReference>
<feature type="compositionally biased region" description="Polar residues" evidence="7">
    <location>
        <begin position="454"/>
        <end position="472"/>
    </location>
</feature>
<keyword evidence="3 6" id="KW-0349">Heme</keyword>
<gene>
    <name evidence="8" type="ORF">SCLCIDRAFT_1220380</name>
</gene>
<evidence type="ECO:0008006" key="10">
    <source>
        <dbReference type="Google" id="ProtNLM"/>
    </source>
</evidence>
<evidence type="ECO:0000256" key="7">
    <source>
        <dbReference type="SAM" id="MobiDB-lite"/>
    </source>
</evidence>
<dbReference type="PANTHER" id="PTHR24304">
    <property type="entry name" value="CYTOCHROME P450 FAMILY 7"/>
    <property type="match status" value="1"/>
</dbReference>
<sequence>MTLDILATAQLSAVIVLVAYAFINKRKPSKPSYPPQIPSFFPWIGSLVGFNYRRGEFLMNCILQYGPVFKILLCGHHLTFVASEEAIQSYLVADGLSTRTQNHSIFGLVASGSSHTQKLCAIASREFFPLLEKRLAKRTLGDVTPGFAEAFFNRLKRFANYQGSLRRSLTEPLYVASNAILLGSRFSPDTYDDYLVFDLSLPNQVSMLPFWSSPSRRAKERLLEHLAKYIEDADTDHDDSLGAILSKALKKHNLTSKEGAPMIFSIEMAAHANMFNVVFWLVTWLLADPSALAAVRDEIDKTVQEEFGGIHGFLVNASPERLQSSSFELLHSTVLETVRLSSLVLGVRDAVRDVDLKDGERVIPIRKGEYVVAMPWAAHRDEGLYPDGHKFIADRFVHNKVREDLVQNPGKPFFSFGGGKHPCPGRLLAIYELKVMAIIYFSLFDVTPVPQGYGSSQWTPPQPSPESTGTFHTTEDVIVKLRPRFDF</sequence>
<dbReference type="GO" id="GO:0016705">
    <property type="term" value="F:oxidoreductase activity, acting on paired donors, with incorporation or reduction of molecular oxygen"/>
    <property type="evidence" value="ECO:0007669"/>
    <property type="project" value="InterPro"/>
</dbReference>
<dbReference type="SUPFAM" id="SSF48264">
    <property type="entry name" value="Cytochrome P450"/>
    <property type="match status" value="1"/>
</dbReference>
<dbReference type="InterPro" id="IPR002403">
    <property type="entry name" value="Cyt_P450_E_grp-IV"/>
</dbReference>
<dbReference type="InParanoid" id="A0A0C2ZV10"/>
<reference evidence="9" key="2">
    <citation type="submission" date="2015-01" db="EMBL/GenBank/DDBJ databases">
        <title>Evolutionary Origins and Diversification of the Mycorrhizal Mutualists.</title>
        <authorList>
            <consortium name="DOE Joint Genome Institute"/>
            <consortium name="Mycorrhizal Genomics Consortium"/>
            <person name="Kohler A."/>
            <person name="Kuo A."/>
            <person name="Nagy L.G."/>
            <person name="Floudas D."/>
            <person name="Copeland A."/>
            <person name="Barry K.W."/>
            <person name="Cichocki N."/>
            <person name="Veneault-Fourrey C."/>
            <person name="LaButti K."/>
            <person name="Lindquist E.A."/>
            <person name="Lipzen A."/>
            <person name="Lundell T."/>
            <person name="Morin E."/>
            <person name="Murat C."/>
            <person name="Riley R."/>
            <person name="Ohm R."/>
            <person name="Sun H."/>
            <person name="Tunlid A."/>
            <person name="Henrissat B."/>
            <person name="Grigoriev I.V."/>
            <person name="Hibbett D.S."/>
            <person name="Martin F."/>
        </authorList>
    </citation>
    <scope>NUCLEOTIDE SEQUENCE [LARGE SCALE GENOMIC DNA]</scope>
    <source>
        <strain evidence="9">Foug A</strain>
    </source>
</reference>
<accession>A0A0C2ZV10</accession>
<dbReference type="Gene3D" id="1.10.630.10">
    <property type="entry name" value="Cytochrome P450"/>
    <property type="match status" value="1"/>
</dbReference>
<evidence type="ECO:0000256" key="4">
    <source>
        <dbReference type="ARBA" id="ARBA00022723"/>
    </source>
</evidence>
<dbReference type="HOGENOM" id="CLU_018012_5_2_1"/>
<feature type="region of interest" description="Disordered" evidence="7">
    <location>
        <begin position="454"/>
        <end position="473"/>
    </location>
</feature>
<dbReference type="Pfam" id="PF00067">
    <property type="entry name" value="p450"/>
    <property type="match status" value="1"/>
</dbReference>
<evidence type="ECO:0000256" key="5">
    <source>
        <dbReference type="ARBA" id="ARBA00023004"/>
    </source>
</evidence>
<name>A0A0C2ZV10_9AGAM</name>
<evidence type="ECO:0000256" key="3">
    <source>
        <dbReference type="ARBA" id="ARBA00022617"/>
    </source>
</evidence>
<dbReference type="Proteomes" id="UP000053989">
    <property type="component" value="Unassembled WGS sequence"/>
</dbReference>
<evidence type="ECO:0000313" key="9">
    <source>
        <dbReference type="Proteomes" id="UP000053989"/>
    </source>
</evidence>
<dbReference type="GO" id="GO:0005506">
    <property type="term" value="F:iron ion binding"/>
    <property type="evidence" value="ECO:0007669"/>
    <property type="project" value="InterPro"/>
</dbReference>
<dbReference type="InterPro" id="IPR050529">
    <property type="entry name" value="CYP450_sterol_14alpha_dmase"/>
</dbReference>
<dbReference type="AlphaFoldDB" id="A0A0C2ZV10"/>
<evidence type="ECO:0000256" key="2">
    <source>
        <dbReference type="ARBA" id="ARBA00010617"/>
    </source>
</evidence>
<evidence type="ECO:0000256" key="6">
    <source>
        <dbReference type="PIRSR" id="PIRSR602403-1"/>
    </source>
</evidence>
<dbReference type="PRINTS" id="PR00465">
    <property type="entry name" value="EP450IV"/>
</dbReference>
<dbReference type="InterPro" id="IPR001128">
    <property type="entry name" value="Cyt_P450"/>
</dbReference>
<dbReference type="OrthoDB" id="3366823at2759"/>
<dbReference type="InterPro" id="IPR036396">
    <property type="entry name" value="Cyt_P450_sf"/>
</dbReference>
<dbReference type="PANTHER" id="PTHR24304:SF2">
    <property type="entry name" value="24-HYDROXYCHOLESTEROL 7-ALPHA-HYDROXYLASE"/>
    <property type="match status" value="1"/>
</dbReference>
<protein>
    <recommendedName>
        <fullName evidence="10">Cytochrome P450</fullName>
    </recommendedName>
</protein>
<reference evidence="8 9" key="1">
    <citation type="submission" date="2014-04" db="EMBL/GenBank/DDBJ databases">
        <authorList>
            <consortium name="DOE Joint Genome Institute"/>
            <person name="Kuo A."/>
            <person name="Kohler A."/>
            <person name="Nagy L.G."/>
            <person name="Floudas D."/>
            <person name="Copeland A."/>
            <person name="Barry K.W."/>
            <person name="Cichocki N."/>
            <person name="Veneault-Fourrey C."/>
            <person name="LaButti K."/>
            <person name="Lindquist E.A."/>
            <person name="Lipzen A."/>
            <person name="Lundell T."/>
            <person name="Morin E."/>
            <person name="Murat C."/>
            <person name="Sun H."/>
            <person name="Tunlid A."/>
            <person name="Henrissat B."/>
            <person name="Grigoriev I.V."/>
            <person name="Hibbett D.S."/>
            <person name="Martin F."/>
            <person name="Nordberg H.P."/>
            <person name="Cantor M.N."/>
            <person name="Hua S.X."/>
        </authorList>
    </citation>
    <scope>NUCLEOTIDE SEQUENCE [LARGE SCALE GENOMIC DNA]</scope>
    <source>
        <strain evidence="8 9">Foug A</strain>
    </source>
</reference>
<keyword evidence="4 6" id="KW-0479">Metal-binding</keyword>
<comment type="cofactor">
    <cofactor evidence="1 6">
        <name>heme</name>
        <dbReference type="ChEBI" id="CHEBI:30413"/>
    </cofactor>
</comment>
<evidence type="ECO:0000256" key="1">
    <source>
        <dbReference type="ARBA" id="ARBA00001971"/>
    </source>
</evidence>
<keyword evidence="9" id="KW-1185">Reference proteome</keyword>